<comment type="caution">
    <text evidence="1">The sequence shown here is derived from an EMBL/GenBank/DDBJ whole genome shotgun (WGS) entry which is preliminary data.</text>
</comment>
<accession>A0A271IZC4</accession>
<reference evidence="1 2" key="1">
    <citation type="submission" date="2016-11" db="EMBL/GenBank/DDBJ databases">
        <title>Study of marine rhodopsin-containing bacteria.</title>
        <authorList>
            <person name="Yoshizawa S."/>
            <person name="Kumagai Y."/>
            <person name="Kogure K."/>
        </authorList>
    </citation>
    <scope>NUCLEOTIDE SEQUENCE [LARGE SCALE GENOMIC DNA]</scope>
    <source>
        <strain evidence="1 2">SAORIC-28</strain>
    </source>
</reference>
<name>A0A271IZC4_9BACT</name>
<dbReference type="Proteomes" id="UP000216339">
    <property type="component" value="Unassembled WGS sequence"/>
</dbReference>
<sequence length="179" mass="19337">MEFRPYSLAENYLLVTFEGLPEPVTFGVSAAAAEATLAALTFPVDDDGEPADEPPLWVRVPLADGSLALLDREHLTLVTHSYEYGLAEGPPPPGVYGVAVPERVAEEHEWAPPVVTIGIEGVGVLDLHDQTRETADTLPDTVPEGFLFAPFFAFTDDDGERNVVATDRVAFVVLHPDVL</sequence>
<organism evidence="1 2">
    <name type="scientific">Rubrivirga marina</name>
    <dbReference type="NCBI Taxonomy" id="1196024"/>
    <lineage>
        <taxon>Bacteria</taxon>
        <taxon>Pseudomonadati</taxon>
        <taxon>Rhodothermota</taxon>
        <taxon>Rhodothermia</taxon>
        <taxon>Rhodothermales</taxon>
        <taxon>Rubricoccaceae</taxon>
        <taxon>Rubrivirga</taxon>
    </lineage>
</organism>
<evidence type="ECO:0000313" key="1">
    <source>
        <dbReference type="EMBL" id="PAP76328.1"/>
    </source>
</evidence>
<dbReference type="RefSeq" id="WP_095509980.1">
    <property type="nucleotide sequence ID" value="NZ_MQWD01000001.1"/>
</dbReference>
<proteinExistence type="predicted"/>
<keyword evidence="2" id="KW-1185">Reference proteome</keyword>
<dbReference type="AlphaFoldDB" id="A0A271IZC4"/>
<evidence type="ECO:0000313" key="2">
    <source>
        <dbReference type="Proteomes" id="UP000216339"/>
    </source>
</evidence>
<gene>
    <name evidence="1" type="ORF">BSZ37_07660</name>
</gene>
<dbReference type="EMBL" id="MQWD01000001">
    <property type="protein sequence ID" value="PAP76328.1"/>
    <property type="molecule type" value="Genomic_DNA"/>
</dbReference>
<protein>
    <submittedName>
        <fullName evidence="1">Uncharacterized protein</fullName>
    </submittedName>
</protein>